<feature type="region of interest" description="Disordered" evidence="5">
    <location>
        <begin position="340"/>
        <end position="372"/>
    </location>
</feature>
<reference evidence="6" key="1">
    <citation type="submission" date="2007-04" db="EMBL/GenBank/DDBJ databases">
        <title>Annotation of Pediculus humanus corporis strain USDA.</title>
        <authorList>
            <person name="Kirkness E."/>
            <person name="Hannick L."/>
            <person name="Hass B."/>
            <person name="Bruggner R."/>
            <person name="Lawson D."/>
            <person name="Bidwell S."/>
            <person name="Joardar V."/>
            <person name="Caler E."/>
            <person name="Walenz B."/>
            <person name="Inman J."/>
            <person name="Schobel S."/>
            <person name="Galinsky K."/>
            <person name="Amedeo P."/>
            <person name="Strausberg R."/>
        </authorList>
    </citation>
    <scope>NUCLEOTIDE SEQUENCE</scope>
    <source>
        <strain evidence="6">USDA</strain>
    </source>
</reference>
<dbReference type="EMBL" id="AAZO01007069">
    <property type="status" value="NOT_ANNOTATED_CDS"/>
    <property type="molecule type" value="Genomic_DNA"/>
</dbReference>
<gene>
    <name evidence="7" type="primary">8232335</name>
    <name evidence="6" type="ORF">Phum_PHUM580770</name>
</gene>
<feature type="compositionally biased region" description="Basic and acidic residues" evidence="5">
    <location>
        <begin position="424"/>
        <end position="435"/>
    </location>
</feature>
<keyword evidence="4" id="KW-0539">Nucleus</keyword>
<dbReference type="InterPro" id="IPR036898">
    <property type="entry name" value="RNA_pol_Rpb7-like_N_sf"/>
</dbReference>
<feature type="compositionally biased region" description="Basic residues" evidence="5">
    <location>
        <begin position="414"/>
        <end position="423"/>
    </location>
</feature>
<dbReference type="GeneID" id="8232335"/>
<dbReference type="AlphaFoldDB" id="E0W1Z4"/>
<evidence type="ECO:0000313" key="7">
    <source>
        <dbReference type="EnsemblMetazoa" id="PHUM580770-PA"/>
    </source>
</evidence>
<dbReference type="InParanoid" id="E0W1Z4"/>
<keyword evidence="2" id="KW-0240">DNA-directed RNA polymerase</keyword>
<feature type="compositionally biased region" description="Low complexity" evidence="5">
    <location>
        <begin position="496"/>
        <end position="508"/>
    </location>
</feature>
<dbReference type="GO" id="GO:0006362">
    <property type="term" value="P:transcription elongation by RNA polymerase I"/>
    <property type="evidence" value="ECO:0007669"/>
    <property type="project" value="TreeGrafter"/>
</dbReference>
<evidence type="ECO:0000256" key="4">
    <source>
        <dbReference type="ARBA" id="ARBA00023242"/>
    </source>
</evidence>
<feature type="region of interest" description="Disordered" evidence="5">
    <location>
        <begin position="568"/>
        <end position="609"/>
    </location>
</feature>
<feature type="region of interest" description="Disordered" evidence="5">
    <location>
        <begin position="248"/>
        <end position="283"/>
    </location>
</feature>
<dbReference type="InterPro" id="IPR045113">
    <property type="entry name" value="Rpb7-like"/>
</dbReference>
<dbReference type="eggNOG" id="KOG4134">
    <property type="taxonomic scope" value="Eukaryota"/>
</dbReference>
<dbReference type="GO" id="GO:0005736">
    <property type="term" value="C:RNA polymerase I complex"/>
    <property type="evidence" value="ECO:0007669"/>
    <property type="project" value="TreeGrafter"/>
</dbReference>
<proteinExistence type="predicted"/>
<dbReference type="Gene3D" id="3.30.1490.120">
    <property type="entry name" value="RNA polymerase Rpb7-like, N-terminal domain"/>
    <property type="match status" value="1"/>
</dbReference>
<feature type="compositionally biased region" description="Basic residues" evidence="5">
    <location>
        <begin position="516"/>
        <end position="547"/>
    </location>
</feature>
<dbReference type="CTD" id="8232335"/>
<evidence type="ECO:0000256" key="1">
    <source>
        <dbReference type="ARBA" id="ARBA00004123"/>
    </source>
</evidence>
<reference evidence="6" key="2">
    <citation type="submission" date="2007-04" db="EMBL/GenBank/DDBJ databases">
        <title>The genome of the human body louse.</title>
        <authorList>
            <consortium name="The Human Body Louse Genome Consortium"/>
            <person name="Kirkness E."/>
            <person name="Walenz B."/>
            <person name="Hass B."/>
            <person name="Bruggner R."/>
            <person name="Strausberg R."/>
        </authorList>
    </citation>
    <scope>NUCLEOTIDE SEQUENCE</scope>
    <source>
        <strain evidence="6">USDA</strain>
    </source>
</reference>
<dbReference type="EnsemblMetazoa" id="PHUM580770-RA">
    <property type="protein sequence ID" value="PHUM580770-PA"/>
    <property type="gene ID" value="PHUM580770"/>
</dbReference>
<dbReference type="STRING" id="121224.E0W1Z4"/>
<feature type="compositionally biased region" description="Basic and acidic residues" evidence="5">
    <location>
        <begin position="584"/>
        <end position="596"/>
    </location>
</feature>
<keyword evidence="3" id="KW-0804">Transcription</keyword>
<dbReference type="RefSeq" id="XP_002432326.1">
    <property type="nucleotide sequence ID" value="XM_002432281.1"/>
</dbReference>
<name>E0W1Z4_PEDHC</name>
<evidence type="ECO:0000313" key="8">
    <source>
        <dbReference type="Proteomes" id="UP000009046"/>
    </source>
</evidence>
<evidence type="ECO:0000313" key="6">
    <source>
        <dbReference type="EMBL" id="EEB19588.1"/>
    </source>
</evidence>
<dbReference type="OMA" id="NDHNLQP"/>
<dbReference type="Proteomes" id="UP000009046">
    <property type="component" value="Unassembled WGS sequence"/>
</dbReference>
<evidence type="ECO:0000256" key="5">
    <source>
        <dbReference type="SAM" id="MobiDB-lite"/>
    </source>
</evidence>
<protein>
    <submittedName>
        <fullName evidence="6 7">Coiled-coil domain-containing protein, putative</fullName>
    </submittedName>
</protein>
<evidence type="ECO:0000256" key="2">
    <source>
        <dbReference type="ARBA" id="ARBA00022478"/>
    </source>
</evidence>
<dbReference type="GO" id="GO:0006352">
    <property type="term" value="P:DNA-templated transcription initiation"/>
    <property type="evidence" value="ECO:0007669"/>
    <property type="project" value="InterPro"/>
</dbReference>
<dbReference type="HOGENOM" id="CLU_432333_0_0_1"/>
<dbReference type="PANTHER" id="PTHR12709:SF5">
    <property type="entry name" value="DNA-DIRECTED RNA POLYMERASE I SUBUNIT RPA43"/>
    <property type="match status" value="1"/>
</dbReference>
<accession>E0W1Z4</accession>
<reference evidence="7" key="3">
    <citation type="submission" date="2021-02" db="UniProtKB">
        <authorList>
            <consortium name="EnsemblMetazoa"/>
        </authorList>
    </citation>
    <scope>IDENTIFICATION</scope>
    <source>
        <strain evidence="7">USDA</strain>
    </source>
</reference>
<sequence length="633" mass="72504">MYQKKQIFKLSVLKELLNTENSCVSIISTNRELALPPCFLNNIKNGIFFILNNALKKYDPALDGILIGYQKVKIIMDDRTGLIPMGGAESRVKINVEFYVFQPKIGGNQHIGCLVHKYFNATILKPNEIDYQDWDGKNINVNDNIKFKVIDLDFSDVLPRIEGSIEKFNSETSEDIIKKILITENVRKECSNDDDDDDNVEMELLNSDKFWKEKLENCTKWPEMNESINDNLQSAVRFTPLKAEDVGDDSEVDNIHNGHSQSLHNRKKKRKKHDEELSEERETNDKFVKDELVVERDLIKEKKREINDEVTETNDSFFSSTQIEVPKKINIDCFSPILSTPTGNDVKKVKKESKTKEKGGGGGGEGGIKNKMEYEKMKLIEKFLECGEKNSNEESKGGDEKREGEKGAEEYKKKEKRFKKKMKGKESKEDEEKSLLHSKLLQDALDSLNSSQDDPVGGSVSGKKETNTQKSTINDNDNDNDMKCSNEFLIGDDVIDNVNNNNNNNSSKANDDKCKNKIKKDKDKKKKKKKKEKKEKKNRSKSKSRKNTSKEFLCTELLKNALNYLNSISEDADDVVKEEEEKGDEGNEKMGTKENDDREVEEGFINSSDNSSDVFVKEKIINKKRRKKEKKKC</sequence>
<organism>
    <name type="scientific">Pediculus humanus subsp. corporis</name>
    <name type="common">Body louse</name>
    <dbReference type="NCBI Taxonomy" id="121224"/>
    <lineage>
        <taxon>Eukaryota</taxon>
        <taxon>Metazoa</taxon>
        <taxon>Ecdysozoa</taxon>
        <taxon>Arthropoda</taxon>
        <taxon>Hexapoda</taxon>
        <taxon>Insecta</taxon>
        <taxon>Pterygota</taxon>
        <taxon>Neoptera</taxon>
        <taxon>Paraneoptera</taxon>
        <taxon>Psocodea</taxon>
        <taxon>Troctomorpha</taxon>
        <taxon>Phthiraptera</taxon>
        <taxon>Anoplura</taxon>
        <taxon>Pediculidae</taxon>
        <taxon>Pediculus</taxon>
    </lineage>
</organism>
<feature type="compositionally biased region" description="Basic and acidic residues" evidence="5">
    <location>
        <begin position="386"/>
        <end position="413"/>
    </location>
</feature>
<dbReference type="EMBL" id="DS235873">
    <property type="protein sequence ID" value="EEB19588.1"/>
    <property type="molecule type" value="Genomic_DNA"/>
</dbReference>
<comment type="subcellular location">
    <subcellularLocation>
        <location evidence="1">Nucleus</location>
    </subcellularLocation>
</comment>
<dbReference type="PANTHER" id="PTHR12709">
    <property type="entry name" value="DNA-DIRECTED RNA POLYMERASE II, III"/>
    <property type="match status" value="1"/>
</dbReference>
<keyword evidence="8" id="KW-1185">Reference proteome</keyword>
<feature type="compositionally biased region" description="Acidic residues" evidence="5">
    <location>
        <begin position="570"/>
        <end position="583"/>
    </location>
</feature>
<feature type="region of interest" description="Disordered" evidence="5">
    <location>
        <begin position="386"/>
        <end position="550"/>
    </location>
</feature>
<dbReference type="VEuPathDB" id="VectorBase:PHUM580770"/>
<dbReference type="KEGG" id="phu:Phum_PHUM580770"/>
<evidence type="ECO:0000256" key="3">
    <source>
        <dbReference type="ARBA" id="ARBA00023163"/>
    </source>
</evidence>
<dbReference type="OrthoDB" id="10250504at2759"/>